<dbReference type="PANTHER" id="PTHR33116:SF86">
    <property type="entry name" value="REVERSE TRANSCRIPTASE DOMAIN-CONTAINING PROTEIN"/>
    <property type="match status" value="1"/>
</dbReference>
<dbReference type="PANTHER" id="PTHR33116">
    <property type="entry name" value="REVERSE TRANSCRIPTASE ZINC-BINDING DOMAIN-CONTAINING PROTEIN-RELATED-RELATED"/>
    <property type="match status" value="1"/>
</dbReference>
<evidence type="ECO:0008006" key="2">
    <source>
        <dbReference type="Google" id="ProtNLM"/>
    </source>
</evidence>
<proteinExistence type="predicted"/>
<dbReference type="AlphaFoldDB" id="A0AAW2SR26"/>
<reference evidence="1" key="1">
    <citation type="submission" date="2020-06" db="EMBL/GenBank/DDBJ databases">
        <authorList>
            <person name="Li T."/>
            <person name="Hu X."/>
            <person name="Zhang T."/>
            <person name="Song X."/>
            <person name="Zhang H."/>
            <person name="Dai N."/>
            <person name="Sheng W."/>
            <person name="Hou X."/>
            <person name="Wei L."/>
        </authorList>
    </citation>
    <scope>NUCLEOTIDE SEQUENCE</scope>
    <source>
        <strain evidence="1">KEN1</strain>
        <tissue evidence="1">Leaf</tissue>
    </source>
</reference>
<gene>
    <name evidence="1" type="ORF">Slati_4423700</name>
</gene>
<evidence type="ECO:0000313" key="1">
    <source>
        <dbReference type="EMBL" id="KAL0394575.1"/>
    </source>
</evidence>
<comment type="caution">
    <text evidence="1">The sequence shown here is derived from an EMBL/GenBank/DDBJ whole genome shotgun (WGS) entry which is preliminary data.</text>
</comment>
<name>A0AAW2SR26_9LAMI</name>
<dbReference type="EMBL" id="JACGWN010000016">
    <property type="protein sequence ID" value="KAL0394575.1"/>
    <property type="molecule type" value="Genomic_DNA"/>
</dbReference>
<sequence>MVFSKNVDAVSRTTLANILGVTVVSKHDKYLGLPMVVGRSRKEVFDGIKEQMWKKLQNWSSKQLSQRRHMVLMKSVLQSLPTYVMSCFLLPNSLLGEIESMMAAVFWSCRSNTKIHWLSWDKICKRKEAGGVLVFAALRNSIYHSLPNKHGTWQ</sequence>
<protein>
    <recommendedName>
        <fullName evidence="2">Reverse transcriptase</fullName>
    </recommendedName>
</protein>
<accession>A0AAW2SR26</accession>
<organism evidence="1">
    <name type="scientific">Sesamum latifolium</name>
    <dbReference type="NCBI Taxonomy" id="2727402"/>
    <lineage>
        <taxon>Eukaryota</taxon>
        <taxon>Viridiplantae</taxon>
        <taxon>Streptophyta</taxon>
        <taxon>Embryophyta</taxon>
        <taxon>Tracheophyta</taxon>
        <taxon>Spermatophyta</taxon>
        <taxon>Magnoliopsida</taxon>
        <taxon>eudicotyledons</taxon>
        <taxon>Gunneridae</taxon>
        <taxon>Pentapetalae</taxon>
        <taxon>asterids</taxon>
        <taxon>lamiids</taxon>
        <taxon>Lamiales</taxon>
        <taxon>Pedaliaceae</taxon>
        <taxon>Sesamum</taxon>
    </lineage>
</organism>
<reference evidence="1" key="2">
    <citation type="journal article" date="2024" name="Plant">
        <title>Genomic evolution and insights into agronomic trait innovations of Sesamum species.</title>
        <authorList>
            <person name="Miao H."/>
            <person name="Wang L."/>
            <person name="Qu L."/>
            <person name="Liu H."/>
            <person name="Sun Y."/>
            <person name="Le M."/>
            <person name="Wang Q."/>
            <person name="Wei S."/>
            <person name="Zheng Y."/>
            <person name="Lin W."/>
            <person name="Duan Y."/>
            <person name="Cao H."/>
            <person name="Xiong S."/>
            <person name="Wang X."/>
            <person name="Wei L."/>
            <person name="Li C."/>
            <person name="Ma Q."/>
            <person name="Ju M."/>
            <person name="Zhao R."/>
            <person name="Li G."/>
            <person name="Mu C."/>
            <person name="Tian Q."/>
            <person name="Mei H."/>
            <person name="Zhang T."/>
            <person name="Gao T."/>
            <person name="Zhang H."/>
        </authorList>
    </citation>
    <scope>NUCLEOTIDE SEQUENCE</scope>
    <source>
        <strain evidence="1">KEN1</strain>
    </source>
</reference>